<accession>A0A0N1FFV8</accession>
<feature type="transmembrane region" description="Helical" evidence="1">
    <location>
        <begin position="183"/>
        <end position="199"/>
    </location>
</feature>
<keyword evidence="1" id="KW-1133">Transmembrane helix</keyword>
<proteinExistence type="predicted"/>
<dbReference type="Proteomes" id="UP000037822">
    <property type="component" value="Unassembled WGS sequence"/>
</dbReference>
<dbReference type="AlphaFoldDB" id="A0A0N1FFV8"/>
<name>A0A0N1FFV8_9HYPH</name>
<evidence type="ECO:0000256" key="1">
    <source>
        <dbReference type="SAM" id="Phobius"/>
    </source>
</evidence>
<organism evidence="2 3">
    <name type="scientific">Bosea vaviloviae</name>
    <dbReference type="NCBI Taxonomy" id="1526658"/>
    <lineage>
        <taxon>Bacteria</taxon>
        <taxon>Pseudomonadati</taxon>
        <taxon>Pseudomonadota</taxon>
        <taxon>Alphaproteobacteria</taxon>
        <taxon>Hyphomicrobiales</taxon>
        <taxon>Boseaceae</taxon>
        <taxon>Bosea</taxon>
    </lineage>
</organism>
<keyword evidence="1" id="KW-0812">Transmembrane</keyword>
<feature type="transmembrane region" description="Helical" evidence="1">
    <location>
        <begin position="211"/>
        <end position="232"/>
    </location>
</feature>
<feature type="transmembrane region" description="Helical" evidence="1">
    <location>
        <begin position="6"/>
        <end position="26"/>
    </location>
</feature>
<dbReference type="OrthoDB" id="8214317at2"/>
<keyword evidence="1" id="KW-0472">Membrane</keyword>
<feature type="transmembrane region" description="Helical" evidence="1">
    <location>
        <begin position="153"/>
        <end position="171"/>
    </location>
</feature>
<feature type="transmembrane region" description="Helical" evidence="1">
    <location>
        <begin position="120"/>
        <end position="141"/>
    </location>
</feature>
<evidence type="ECO:0000313" key="2">
    <source>
        <dbReference type="EMBL" id="KPH81598.1"/>
    </source>
</evidence>
<evidence type="ECO:0000313" key="3">
    <source>
        <dbReference type="Proteomes" id="UP000037822"/>
    </source>
</evidence>
<dbReference type="PATRIC" id="fig|1526658.3.peg.2190"/>
<protein>
    <submittedName>
        <fullName evidence="2">Uncharacterized protein</fullName>
    </submittedName>
</protein>
<sequence>MNPALVADSVVDLCGALGLGVAMLSLRRRDPRGAMTQRFLWALGLVASVFLLRGLGWWLGSVLLSRLALACAAAIPLGVLAVTEGTLRRHAPRPVKLAVLTGSGLLILASLAGLADVTPIYDVALAGLQLATFAVCGVLLHRRDRASLTSAENAGVGRLGLCAFLMLPFLLTDFRDLMPDMPVRLGGLGALILVSLVLVQSGGAPSRRQGFAMLSLRILGAFLLAAAAALVADSNWGEAIRLGAMILAGMLATGLVVDALGGAFETNAPGVLASIAQSRAQSRDALIADLSAHPLFENARRLQEPALSAFDPEILRPALRDVAVLRAAQQPWGTPATDPATERLAALMATHAASHMLVIADRPLDLLLLTIPVVSADPATETALILVRRMLATSPQDAQA</sequence>
<keyword evidence="3" id="KW-1185">Reference proteome</keyword>
<reference evidence="2 3" key="1">
    <citation type="submission" date="2015-07" db="EMBL/GenBank/DDBJ databases">
        <title>Whole genome sequencing of Bosea vaviloviae isolated from cave pool.</title>
        <authorList>
            <person name="Tan N.E.H."/>
            <person name="Lee Y.P."/>
            <person name="Gan H.M."/>
            <person name="Barton H."/>
            <person name="Savka M.A."/>
        </authorList>
    </citation>
    <scope>NUCLEOTIDE SEQUENCE [LARGE SCALE GENOMIC DNA]</scope>
    <source>
        <strain evidence="2 3">SD260</strain>
    </source>
</reference>
<gene>
    <name evidence="2" type="ORF">AE618_07580</name>
</gene>
<feature type="transmembrane region" description="Helical" evidence="1">
    <location>
        <begin position="38"/>
        <end position="58"/>
    </location>
</feature>
<feature type="transmembrane region" description="Helical" evidence="1">
    <location>
        <begin position="64"/>
        <end position="83"/>
    </location>
</feature>
<comment type="caution">
    <text evidence="2">The sequence shown here is derived from an EMBL/GenBank/DDBJ whole genome shotgun (WGS) entry which is preliminary data.</text>
</comment>
<feature type="transmembrane region" description="Helical" evidence="1">
    <location>
        <begin position="244"/>
        <end position="264"/>
    </location>
</feature>
<dbReference type="EMBL" id="LGSZ01000028">
    <property type="protein sequence ID" value="KPH81598.1"/>
    <property type="molecule type" value="Genomic_DNA"/>
</dbReference>
<feature type="transmembrane region" description="Helical" evidence="1">
    <location>
        <begin position="95"/>
        <end position="114"/>
    </location>
</feature>
<dbReference type="RefSeq" id="WP_054208432.1">
    <property type="nucleotide sequence ID" value="NZ_LGSZ01000028.1"/>
</dbReference>